<dbReference type="OrthoDB" id="329721at2759"/>
<name>A0A2C6LIB0_9APIC</name>
<dbReference type="Proteomes" id="UP000221165">
    <property type="component" value="Unassembled WGS sequence"/>
</dbReference>
<feature type="compositionally biased region" description="Polar residues" evidence="1">
    <location>
        <begin position="619"/>
        <end position="631"/>
    </location>
</feature>
<feature type="compositionally biased region" description="Basic and acidic residues" evidence="1">
    <location>
        <begin position="477"/>
        <end position="497"/>
    </location>
</feature>
<feature type="compositionally biased region" description="Acidic residues" evidence="1">
    <location>
        <begin position="1686"/>
        <end position="1699"/>
    </location>
</feature>
<dbReference type="EMBL" id="MIGC01000073">
    <property type="protein sequence ID" value="PHJ25966.1"/>
    <property type="molecule type" value="Genomic_DNA"/>
</dbReference>
<proteinExistence type="predicted"/>
<feature type="transmembrane region" description="Helical" evidence="2">
    <location>
        <begin position="812"/>
        <end position="833"/>
    </location>
</feature>
<keyword evidence="2 3" id="KW-0812">Transmembrane</keyword>
<accession>A0A2C6LIB0</accession>
<feature type="compositionally biased region" description="Low complexity" evidence="1">
    <location>
        <begin position="1709"/>
        <end position="1725"/>
    </location>
</feature>
<feature type="compositionally biased region" description="Basic residues" evidence="1">
    <location>
        <begin position="1043"/>
        <end position="1056"/>
    </location>
</feature>
<protein>
    <submittedName>
        <fullName evidence="3">Transmembrane protein</fullName>
    </submittedName>
</protein>
<evidence type="ECO:0000256" key="1">
    <source>
        <dbReference type="SAM" id="MobiDB-lite"/>
    </source>
</evidence>
<keyword evidence="4" id="KW-1185">Reference proteome</keyword>
<evidence type="ECO:0000256" key="2">
    <source>
        <dbReference type="SAM" id="Phobius"/>
    </source>
</evidence>
<feature type="compositionally biased region" description="Low complexity" evidence="1">
    <location>
        <begin position="592"/>
        <end position="603"/>
    </location>
</feature>
<keyword evidence="2" id="KW-0472">Membrane</keyword>
<gene>
    <name evidence="3" type="ORF">CSUI_000180</name>
</gene>
<feature type="transmembrane region" description="Helical" evidence="2">
    <location>
        <begin position="845"/>
        <end position="863"/>
    </location>
</feature>
<feature type="compositionally biased region" description="Basic residues" evidence="1">
    <location>
        <begin position="405"/>
        <end position="415"/>
    </location>
</feature>
<evidence type="ECO:0000313" key="3">
    <source>
        <dbReference type="EMBL" id="PHJ25966.1"/>
    </source>
</evidence>
<feature type="region of interest" description="Disordered" evidence="1">
    <location>
        <begin position="580"/>
        <end position="668"/>
    </location>
</feature>
<feature type="compositionally biased region" description="Basic and acidic residues" evidence="1">
    <location>
        <begin position="189"/>
        <end position="231"/>
    </location>
</feature>
<feature type="region of interest" description="Disordered" evidence="1">
    <location>
        <begin position="1011"/>
        <end position="1121"/>
    </location>
</feature>
<feature type="compositionally biased region" description="Basic and acidic residues" evidence="1">
    <location>
        <begin position="1079"/>
        <end position="1121"/>
    </location>
</feature>
<feature type="compositionally biased region" description="Basic and acidic residues" evidence="1">
    <location>
        <begin position="949"/>
        <end position="958"/>
    </location>
</feature>
<feature type="compositionally biased region" description="Basic and acidic residues" evidence="1">
    <location>
        <begin position="604"/>
        <end position="618"/>
    </location>
</feature>
<feature type="region of interest" description="Disordered" evidence="1">
    <location>
        <begin position="148"/>
        <end position="232"/>
    </location>
</feature>
<feature type="region of interest" description="Disordered" evidence="1">
    <location>
        <begin position="294"/>
        <end position="350"/>
    </location>
</feature>
<reference evidence="3 4" key="1">
    <citation type="journal article" date="2017" name="Int. J. Parasitol.">
        <title>The genome of the protozoan parasite Cystoisospora suis and a reverse vaccinology approach to identify vaccine candidates.</title>
        <authorList>
            <person name="Palmieri N."/>
            <person name="Shrestha A."/>
            <person name="Ruttkowski B."/>
            <person name="Beck T."/>
            <person name="Vogl C."/>
            <person name="Tomley F."/>
            <person name="Blake D.P."/>
            <person name="Joachim A."/>
        </authorList>
    </citation>
    <scope>NUCLEOTIDE SEQUENCE [LARGE SCALE GENOMIC DNA]</scope>
    <source>
        <strain evidence="3 4">Wien I</strain>
    </source>
</reference>
<dbReference type="GeneID" id="94423625"/>
<evidence type="ECO:0000313" key="4">
    <source>
        <dbReference type="Proteomes" id="UP000221165"/>
    </source>
</evidence>
<keyword evidence="2" id="KW-1133">Transmembrane helix</keyword>
<feature type="region of interest" description="Disordered" evidence="1">
    <location>
        <begin position="1676"/>
        <end position="1729"/>
    </location>
</feature>
<feature type="region of interest" description="Disordered" evidence="1">
    <location>
        <begin position="376"/>
        <end position="539"/>
    </location>
</feature>
<feature type="non-terminal residue" evidence="3">
    <location>
        <position position="1891"/>
    </location>
</feature>
<dbReference type="VEuPathDB" id="ToxoDB:CSUI_000180"/>
<organism evidence="3 4">
    <name type="scientific">Cystoisospora suis</name>
    <dbReference type="NCBI Taxonomy" id="483139"/>
    <lineage>
        <taxon>Eukaryota</taxon>
        <taxon>Sar</taxon>
        <taxon>Alveolata</taxon>
        <taxon>Apicomplexa</taxon>
        <taxon>Conoidasida</taxon>
        <taxon>Coccidia</taxon>
        <taxon>Eucoccidiorida</taxon>
        <taxon>Eimeriorina</taxon>
        <taxon>Sarcocystidae</taxon>
        <taxon>Cystoisospora</taxon>
    </lineage>
</organism>
<dbReference type="RefSeq" id="XP_067927612.1">
    <property type="nucleotide sequence ID" value="XM_068060414.1"/>
</dbReference>
<feature type="compositionally biased region" description="Low complexity" evidence="1">
    <location>
        <begin position="335"/>
        <end position="350"/>
    </location>
</feature>
<comment type="caution">
    <text evidence="3">The sequence shown here is derived from an EMBL/GenBank/DDBJ whole genome shotgun (WGS) entry which is preliminary data.</text>
</comment>
<sequence length="1891" mass="211388">MPFSSSGGRRRLCGRDTFLSFLFNFFSFNLYLQYRYESFALSLGRTSSQTTEWNEKGGKIRSAVLGEEELLIPIVREGKSTAAAKTDDRLSPFLKSDNVYSQDIFLKLPESRGASGVSGSDFFPAGYHHDAEDSVNHLMDSVLRDGTPRHNNPMGRPLVSSLRPTSTLHAPLDRKTLPRRSFMINPSDINKKRPDSHGQVEFTDPRQDRGQGRDATDSMIKDSRREFHKDEDVGDVQSVSLKASFLSFDNKEVFAHDLKPAETTLLSSEEEEEKPHDKHAIPYHGMGVETFSASAKNSLIRRKKGENDEEKETAEEKRSPLSNSGPQPAEVSLYFPSSNPKSFSSSFLSSSVSSHAFVDTSSDLLTDMPFIIDDHPQEIEEDINVATALSRAGPLNDEASPPPSKRPRDRGRRSGHGGGHPRNARRRRSEGDVDAVPQGAAGAFDVRTEGNGEPTKQRSQGQRASRPLSLHSPNDPRQSDSDIFARKADELLQRQEEESGTSPQIGHAGGGKGGSDRSHKRSRVLSRRGNLGGDTKKDLFTESAEELLRIEESGQTYPSPPGLVFPSPSQFMRLNFFVPGEDLSIPTPPPSESTVVVSVVPSEDTGKGQHESLSKETEASQTNSSQESSPPTSHPGESASLEATVPSSPSSSPLSPSPSSPASAPHFESWTTDEIRAYGDQFYDEMSMRLGRYKRAAEASRRRTARTEADEVRGDPYSIYLCQQLRPLNVPSLDTPYLSRLGRMFHRLDQALSRATKAISVTSTKILRWLKKRLQSKDAGKQKQKQPGKATLFLRKLSAYVTVKVKSIATKITALLIRYMPTILFFVQIFLLISASSAVATGPGILAIIALVSSITSLLAFLVSQGTELNQQQFAGDIFSSLSPNVNLQTFGLLWADVRAEQIVHTATTPPMPTDLHAPPTGDSAGRESLEEEEDDHEFFDSSFFSSLRTREAPPHDEDYGDMVDGDGHHSRRTPIQASRRDSSSSSDACEGSSPPYLDEVTAALRAANEIRNARDSPSSEGVLGHGQEEEEKEQKERISSQRGRKLVRRRARRIKNTSSLKADQGKEKGQGMPPSSSPEREEGRRGGDDEVDGGRRRNEGGERGKQEGGRASRPPKTEEQLLRERLEEIRQRMKENLTKVTHKEKMERRKQRIKETWEEKRFKGAGVILLTALRMMFSSVNRGVHLLLRAFGSAWTYVVDIALAKAIRFLRMLKAFQKVARFFQRFQIALKWLFERGRFYYDFLDPYRNFISFLVSKQELVGQLLKGTLVVTSQGGMLFLATLLWTVTKPLWSWYLTRQGMEDAEIARRARDELSENATAYRTFLLGSAALKPTGESLQAPFEFKDISQTQLTEVMFFMTYLETYKIPHLPDSSTLVDMSPLESFNVYGRIRALREFMDRLSEEDRQRFSSVFTAFQTWDSEKSLNNAHAILMRNIQHCALRYGASAFKDEIKKQYYRMQSRGRKVRKKGSWFIALAPQERLVLAEKLHRAIARHASAVSDHLQIRNVISKTLYDITGKVADERLIVWLAALTQHVAVTVMAKEIVLRLYKGDRQVVDPYSLRVSPLPVDQLSTTRELQSTLRRLFSVRHSEDVLRGLIGEISDEEAEDEDLGELERSFLIEMNTDGESSPERSRPRNFLWRRKKRQVGQKGPLICPVIEPIVNIRRDVQEGSITFLEEPPHTEEGEETEETGGESDAEGGGRGDTLSVTSSSSSARSSSSSDSSKPEASLCAKAAARLFMKLQMNSSFMMRVRQEVFGKSPDICASFTSPAVEALDSVLQELPRVEDLPNAGEVAGRLLDSVVQRHTTAAEVYAKFFPILLPQGHHSTLEEIRLFILAMRNLVRIADGRYSVMGALQDALRAKGEQHFRFSEAAGAQVHFLVDFNKVCK</sequence>
<feature type="region of interest" description="Disordered" evidence="1">
    <location>
        <begin position="907"/>
        <end position="996"/>
    </location>
</feature>